<evidence type="ECO:0000313" key="4">
    <source>
        <dbReference type="EMBL" id="RVX69560.1"/>
    </source>
</evidence>
<keyword evidence="1" id="KW-0285">Flavoprotein</keyword>
<dbReference type="VEuPathDB" id="FungiDB:PV10_03005"/>
<dbReference type="OrthoDB" id="2349068at2759"/>
<dbReference type="EMBL" id="NAJM01000028">
    <property type="protein sequence ID" value="RVX69560.1"/>
    <property type="molecule type" value="Genomic_DNA"/>
</dbReference>
<evidence type="ECO:0000313" key="5">
    <source>
        <dbReference type="Proteomes" id="UP000288859"/>
    </source>
</evidence>
<dbReference type="Proteomes" id="UP000288859">
    <property type="component" value="Unassembled WGS sequence"/>
</dbReference>
<evidence type="ECO:0000256" key="3">
    <source>
        <dbReference type="ARBA" id="ARBA00023002"/>
    </source>
</evidence>
<keyword evidence="2" id="KW-0288">FMN</keyword>
<dbReference type="Pfam" id="PF03060">
    <property type="entry name" value="NMO"/>
    <property type="match status" value="1"/>
</dbReference>
<dbReference type="SUPFAM" id="SSF51412">
    <property type="entry name" value="Inosine monophosphate dehydrogenase (IMPDH)"/>
    <property type="match status" value="1"/>
</dbReference>
<dbReference type="PANTHER" id="PTHR32332">
    <property type="entry name" value="2-NITROPROPANE DIOXYGENASE"/>
    <property type="match status" value="1"/>
</dbReference>
<keyword evidence="3" id="KW-0560">Oxidoreductase</keyword>
<accession>A0A438N1F4</accession>
<dbReference type="InterPro" id="IPR013785">
    <property type="entry name" value="Aldolase_TIM"/>
</dbReference>
<dbReference type="InterPro" id="IPR004136">
    <property type="entry name" value="NMO"/>
</dbReference>
<dbReference type="AlphaFoldDB" id="A0A438N1F4"/>
<gene>
    <name evidence="4" type="ORF">B0A52_06624</name>
</gene>
<reference evidence="4 5" key="1">
    <citation type="submission" date="2017-03" db="EMBL/GenBank/DDBJ databases">
        <title>Genomes of endolithic fungi from Antarctica.</title>
        <authorList>
            <person name="Coleine C."/>
            <person name="Masonjones S."/>
            <person name="Stajich J.E."/>
        </authorList>
    </citation>
    <scope>NUCLEOTIDE SEQUENCE [LARGE SCALE GENOMIC DNA]</scope>
    <source>
        <strain evidence="4 5">CCFEE 6314</strain>
    </source>
</reference>
<dbReference type="Gene3D" id="3.20.20.70">
    <property type="entry name" value="Aldolase class I"/>
    <property type="match status" value="1"/>
</dbReference>
<sequence>MAHKLQDQLPWTQRPLIVNAPMAGYAGGALAAAVSNSGGLGQIGAIVDMSALDKELQLAQSRLNNPSAGRGGTLAVGVGLLVGFLKPEQVLPVLIKYRPAVVWMFAAKDLSDYATWAAQLRSALPDTKVWIQVGSVTAALAVAKDAGPDALVLQGSDAGGHGFERGASIVSVLPEATDLLKSSGLGHIPLLASGGIADARGAAAAVVLGADGVVLGTRFLAAGETIIPDGYRDLVLSTSDGATNTARSKVFDNVAGPSIWPDAYDGRCLVTESYRDYRAGVAIEEVRDRHNKAVQGEDLGFGKTNRANVWAGTGIGLVRQVDDASIIVNEIRNGITNELEKANAKL</sequence>
<dbReference type="GO" id="GO:0018580">
    <property type="term" value="F:nitronate monooxygenase activity"/>
    <property type="evidence" value="ECO:0007669"/>
    <property type="project" value="InterPro"/>
</dbReference>
<dbReference type="CDD" id="cd04730">
    <property type="entry name" value="NPD_like"/>
    <property type="match status" value="1"/>
</dbReference>
<organism evidence="4 5">
    <name type="scientific">Exophiala mesophila</name>
    <name type="common">Black yeast-like fungus</name>
    <dbReference type="NCBI Taxonomy" id="212818"/>
    <lineage>
        <taxon>Eukaryota</taxon>
        <taxon>Fungi</taxon>
        <taxon>Dikarya</taxon>
        <taxon>Ascomycota</taxon>
        <taxon>Pezizomycotina</taxon>
        <taxon>Eurotiomycetes</taxon>
        <taxon>Chaetothyriomycetidae</taxon>
        <taxon>Chaetothyriales</taxon>
        <taxon>Herpotrichiellaceae</taxon>
        <taxon>Exophiala</taxon>
    </lineage>
</organism>
<name>A0A438N1F4_EXOME</name>
<protein>
    <submittedName>
        <fullName evidence="4">Uncharacterized protein</fullName>
    </submittedName>
</protein>
<proteinExistence type="predicted"/>
<dbReference type="PANTHER" id="PTHR32332:SF34">
    <property type="entry name" value="2-NITROPROPANE DIOXYGENASE FAMILY, PUTATIVE-RELATED"/>
    <property type="match status" value="1"/>
</dbReference>
<comment type="caution">
    <text evidence="4">The sequence shown here is derived from an EMBL/GenBank/DDBJ whole genome shotgun (WGS) entry which is preliminary data.</text>
</comment>
<evidence type="ECO:0000256" key="1">
    <source>
        <dbReference type="ARBA" id="ARBA00022630"/>
    </source>
</evidence>
<evidence type="ECO:0000256" key="2">
    <source>
        <dbReference type="ARBA" id="ARBA00022643"/>
    </source>
</evidence>